<sequence length="258" mass="29388">MAPIKLEEHIREKLQEREIQPSQTAWSKLEGQLGESDRKSPFLWYAIAASFIGIIIVASFVFTKDKSATDFVIENTTEKIDAEKPSEIIKNKNVEKRMTTIPSENLAVEPIDKKKEETLATQKVIKEKQIFQQKETPKQPIAIAETKNEEKALEVKEVNSVFINDKLIEKSKVEEVVAQINSIQKTNNTVTTQEIDALLLNAQRELQTQRILNNSKVDAAALLEDIEFEMERSFRDKVFDALGQGFNKVRTAVSDRNN</sequence>
<keyword evidence="1" id="KW-0812">Transmembrane</keyword>
<feature type="transmembrane region" description="Helical" evidence="1">
    <location>
        <begin position="42"/>
        <end position="62"/>
    </location>
</feature>
<evidence type="ECO:0008006" key="4">
    <source>
        <dbReference type="Google" id="ProtNLM"/>
    </source>
</evidence>
<dbReference type="RefSeq" id="WP_380216623.1">
    <property type="nucleotide sequence ID" value="NZ_JBHTBN010000001.1"/>
</dbReference>
<keyword evidence="1" id="KW-0472">Membrane</keyword>
<gene>
    <name evidence="2" type="ORF">ACFQO1_03695</name>
</gene>
<evidence type="ECO:0000313" key="2">
    <source>
        <dbReference type="EMBL" id="MFC7356779.1"/>
    </source>
</evidence>
<dbReference type="Proteomes" id="UP001596415">
    <property type="component" value="Unassembled WGS sequence"/>
</dbReference>
<proteinExistence type="predicted"/>
<organism evidence="2 3">
    <name type="scientific">Jejudonia soesokkakensis</name>
    <dbReference type="NCBI Taxonomy" id="1323432"/>
    <lineage>
        <taxon>Bacteria</taxon>
        <taxon>Pseudomonadati</taxon>
        <taxon>Bacteroidota</taxon>
        <taxon>Flavobacteriia</taxon>
        <taxon>Flavobacteriales</taxon>
        <taxon>Flavobacteriaceae</taxon>
        <taxon>Jejudonia</taxon>
    </lineage>
</organism>
<evidence type="ECO:0000313" key="3">
    <source>
        <dbReference type="Proteomes" id="UP001596415"/>
    </source>
</evidence>
<dbReference type="EMBL" id="JBHTBN010000001">
    <property type="protein sequence ID" value="MFC7356779.1"/>
    <property type="molecule type" value="Genomic_DNA"/>
</dbReference>
<keyword evidence="1" id="KW-1133">Transmembrane helix</keyword>
<keyword evidence="3" id="KW-1185">Reference proteome</keyword>
<reference evidence="3" key="1">
    <citation type="journal article" date="2019" name="Int. J. Syst. Evol. Microbiol.">
        <title>The Global Catalogue of Microorganisms (GCM) 10K type strain sequencing project: providing services to taxonomists for standard genome sequencing and annotation.</title>
        <authorList>
            <consortium name="The Broad Institute Genomics Platform"/>
            <consortium name="The Broad Institute Genome Sequencing Center for Infectious Disease"/>
            <person name="Wu L."/>
            <person name="Ma J."/>
        </authorList>
    </citation>
    <scope>NUCLEOTIDE SEQUENCE [LARGE SCALE GENOMIC DNA]</scope>
    <source>
        <strain evidence="3">CGMCC 1.16306</strain>
    </source>
</reference>
<evidence type="ECO:0000256" key="1">
    <source>
        <dbReference type="SAM" id="Phobius"/>
    </source>
</evidence>
<name>A0ABW2MTZ4_9FLAO</name>
<protein>
    <recommendedName>
        <fullName evidence="4">Anti-sigma factor</fullName>
    </recommendedName>
</protein>
<comment type="caution">
    <text evidence="2">The sequence shown here is derived from an EMBL/GenBank/DDBJ whole genome shotgun (WGS) entry which is preliminary data.</text>
</comment>
<accession>A0ABW2MTZ4</accession>